<evidence type="ECO:0000256" key="6">
    <source>
        <dbReference type="ARBA" id="ARBA00022925"/>
    </source>
</evidence>
<evidence type="ECO:0000256" key="14">
    <source>
        <dbReference type="ARBA" id="ARBA00023224"/>
    </source>
</evidence>
<evidence type="ECO:0000256" key="2">
    <source>
        <dbReference type="ARBA" id="ARBA00004141"/>
    </source>
</evidence>
<dbReference type="PROSITE" id="PS00237">
    <property type="entry name" value="G_PROTEIN_RECEP_F1_1"/>
    <property type="match status" value="1"/>
</dbReference>
<feature type="region of interest" description="Disordered" evidence="17">
    <location>
        <begin position="430"/>
        <end position="525"/>
    </location>
</feature>
<evidence type="ECO:0000256" key="16">
    <source>
        <dbReference type="RuleBase" id="RU004951"/>
    </source>
</evidence>
<dbReference type="InterPro" id="IPR001760">
    <property type="entry name" value="Opsin"/>
</dbReference>
<keyword evidence="3 16" id="KW-0600">Photoreceptor protein</keyword>
<evidence type="ECO:0000256" key="1">
    <source>
        <dbReference type="ARBA" id="ARBA00002881"/>
    </source>
</evidence>
<keyword evidence="7 16" id="KW-1133">Transmembrane helix</keyword>
<comment type="similarity">
    <text evidence="16">Belongs to the G-protein coupled receptor 1 family. Opsin subfamily.</text>
</comment>
<comment type="function">
    <text evidence="1">Visual pigments are the light-absorbing molecules that mediate vision. They consist of an apoprotein, opsin, covalently linked to cis-retinal.</text>
</comment>
<evidence type="ECO:0000256" key="8">
    <source>
        <dbReference type="ARBA" id="ARBA00022991"/>
    </source>
</evidence>
<evidence type="ECO:0000256" key="3">
    <source>
        <dbReference type="ARBA" id="ARBA00022543"/>
    </source>
</evidence>
<dbReference type="PROSITE" id="PS00238">
    <property type="entry name" value="OPSIN"/>
    <property type="match status" value="1"/>
</dbReference>
<evidence type="ECO:0000256" key="12">
    <source>
        <dbReference type="ARBA" id="ARBA00023170"/>
    </source>
</evidence>
<feature type="transmembrane region" description="Helical" evidence="16">
    <location>
        <begin position="209"/>
        <end position="231"/>
    </location>
</feature>
<feature type="signal peptide" evidence="18">
    <location>
        <begin position="1"/>
        <end position="22"/>
    </location>
</feature>
<evidence type="ECO:0000256" key="4">
    <source>
        <dbReference type="ARBA" id="ARBA00022606"/>
    </source>
</evidence>
<keyword evidence="11" id="KW-1015">Disulfide bond</keyword>
<keyword evidence="12 16" id="KW-0675">Receptor</keyword>
<keyword evidence="13" id="KW-0325">Glycoprotein</keyword>
<dbReference type="PRINTS" id="PR00237">
    <property type="entry name" value="GPCRRHODOPSN"/>
</dbReference>
<keyword evidence="9 16" id="KW-0297">G-protein coupled receptor</keyword>
<reference evidence="20" key="2">
    <citation type="submission" date="2025-05" db="UniProtKB">
        <authorList>
            <consortium name="EnsemblMetazoa"/>
        </authorList>
    </citation>
    <scope>IDENTIFICATION</scope>
    <source>
        <strain evidence="20">Foshan</strain>
    </source>
</reference>
<feature type="compositionally biased region" description="Polar residues" evidence="17">
    <location>
        <begin position="474"/>
        <end position="525"/>
    </location>
</feature>
<evidence type="ECO:0000256" key="11">
    <source>
        <dbReference type="ARBA" id="ARBA00023157"/>
    </source>
</evidence>
<evidence type="ECO:0000313" key="20">
    <source>
        <dbReference type="EnsemblMetazoa" id="AALFPA23_022456.P33340"/>
    </source>
</evidence>
<keyword evidence="18" id="KW-0732">Signal</keyword>
<evidence type="ECO:0000259" key="19">
    <source>
        <dbReference type="PROSITE" id="PS50262"/>
    </source>
</evidence>
<dbReference type="RefSeq" id="XP_062709853.1">
    <property type="nucleotide sequence ID" value="XM_062853869.1"/>
</dbReference>
<dbReference type="SMART" id="SM01381">
    <property type="entry name" value="7TM_GPCR_Srsx"/>
    <property type="match status" value="1"/>
</dbReference>
<dbReference type="PANTHER" id="PTHR24240">
    <property type="entry name" value="OPSIN"/>
    <property type="match status" value="1"/>
</dbReference>
<organism evidence="20 21">
    <name type="scientific">Aedes albopictus</name>
    <name type="common">Asian tiger mosquito</name>
    <name type="synonym">Stegomyia albopicta</name>
    <dbReference type="NCBI Taxonomy" id="7160"/>
    <lineage>
        <taxon>Eukaryota</taxon>
        <taxon>Metazoa</taxon>
        <taxon>Ecdysozoa</taxon>
        <taxon>Arthropoda</taxon>
        <taxon>Hexapoda</taxon>
        <taxon>Insecta</taxon>
        <taxon>Pterygota</taxon>
        <taxon>Neoptera</taxon>
        <taxon>Endopterygota</taxon>
        <taxon>Diptera</taxon>
        <taxon>Nematocera</taxon>
        <taxon>Culicoidea</taxon>
        <taxon>Culicidae</taxon>
        <taxon>Culicinae</taxon>
        <taxon>Aedini</taxon>
        <taxon>Aedes</taxon>
        <taxon>Stegomyia</taxon>
    </lineage>
</organism>
<protein>
    <recommendedName>
        <fullName evidence="19">G-protein coupled receptors family 1 profile domain-containing protein</fullName>
    </recommendedName>
</protein>
<dbReference type="InterPro" id="IPR017452">
    <property type="entry name" value="GPCR_Rhodpsn_7TM"/>
</dbReference>
<name>A0ABM1ZX90_AEDAL</name>
<dbReference type="EnsemblMetazoa" id="AALFPA23_022456.R33340">
    <property type="protein sequence ID" value="AALFPA23_022456.P33340"/>
    <property type="gene ID" value="AALFPA23_022456"/>
</dbReference>
<evidence type="ECO:0000256" key="17">
    <source>
        <dbReference type="SAM" id="MobiDB-lite"/>
    </source>
</evidence>
<feature type="compositionally biased region" description="Polar residues" evidence="17">
    <location>
        <begin position="430"/>
        <end position="440"/>
    </location>
</feature>
<evidence type="ECO:0000256" key="13">
    <source>
        <dbReference type="ARBA" id="ARBA00023180"/>
    </source>
</evidence>
<keyword evidence="6 16" id="KW-0681">Retinal protein</keyword>
<keyword evidence="8 16" id="KW-0157">Chromophore</keyword>
<evidence type="ECO:0000313" key="21">
    <source>
        <dbReference type="Proteomes" id="UP000069940"/>
    </source>
</evidence>
<evidence type="ECO:0000256" key="15">
    <source>
        <dbReference type="ARBA" id="ARBA00023305"/>
    </source>
</evidence>
<keyword evidence="5 16" id="KW-0812">Transmembrane</keyword>
<keyword evidence="21" id="KW-1185">Reference proteome</keyword>
<evidence type="ECO:0000256" key="9">
    <source>
        <dbReference type="ARBA" id="ARBA00023040"/>
    </source>
</evidence>
<dbReference type="GeneID" id="109410022"/>
<feature type="transmembrane region" description="Helical" evidence="16">
    <location>
        <begin position="141"/>
        <end position="162"/>
    </location>
</feature>
<feature type="transmembrane region" description="Helical" evidence="16">
    <location>
        <begin position="301"/>
        <end position="325"/>
    </location>
</feature>
<dbReference type="PRINTS" id="PR00238">
    <property type="entry name" value="OPSIN"/>
</dbReference>
<feature type="transmembrane region" description="Helical" evidence="16">
    <location>
        <begin position="252"/>
        <end position="272"/>
    </location>
</feature>
<proteinExistence type="inferred from homology"/>
<evidence type="ECO:0000256" key="10">
    <source>
        <dbReference type="ARBA" id="ARBA00023136"/>
    </source>
</evidence>
<keyword evidence="4 16" id="KW-0716">Sensory transduction</keyword>
<sequence length="525" mass="58161">MLRQLVAVLFVLLCEIIADISANYGGDLGKQRIGDRTQTQLVRPPFGLLEDDHLPLSSRMTASLQTVGSISATVQEQHLSPSAAVLEETTIVVNVSALWSRYIALSGYSGPPIEDAYRDRINPFWLQFDPPSPAAHYTLGFIYFMMMIFGLCGNLLVILMFFRFKSLRTPANYLVINLAIADFIIMLEAPLFVYNSYHQGPATGNVWCTIYALLGAVGGTVAIVTLTMISIDRYNVVVYPLNPKRSTTRLKVALMIVFAWIYGLVFSVIPALDVGLSRYTPEGFLTACSFDYLDRSWDARLFMFLYFIFAWVVPIFAITFCYIQILRVVIGANSIQSSKNKSKTEVKLAGVVIGIIGLWFIAWTPYAIVAMMGVFGYESMLSPLGSMVPAILAKTAACIDPYFYAMNHPRYRQELRKMFGMNQADLGNSQYQTSRYTRNASRVEDSEGGTSERVTIGRKPGKTTPTEEPIPSPQADQAPQPTYSKNLASNSRGALQRAQSSISAADDTSLSVSIDLTETNPNSNH</sequence>
<feature type="transmembrane region" description="Helical" evidence="16">
    <location>
        <begin position="174"/>
        <end position="197"/>
    </location>
</feature>
<feature type="chain" id="PRO_5045023690" description="G-protein coupled receptors family 1 profile domain-containing protein" evidence="18">
    <location>
        <begin position="23"/>
        <end position="525"/>
    </location>
</feature>
<evidence type="ECO:0000256" key="5">
    <source>
        <dbReference type="ARBA" id="ARBA00022692"/>
    </source>
</evidence>
<comment type="subcellular location">
    <subcellularLocation>
        <location evidence="2 16">Membrane</location>
        <topology evidence="2 16">Multi-pass membrane protein</topology>
    </subcellularLocation>
</comment>
<dbReference type="InterPro" id="IPR027430">
    <property type="entry name" value="Retinal_BS"/>
</dbReference>
<dbReference type="EnsemblMetazoa" id="AALFPA23_022456.R33341">
    <property type="protein sequence ID" value="AALFPA23_022456.P33341"/>
    <property type="gene ID" value="AALFPA23_022456"/>
</dbReference>
<dbReference type="PROSITE" id="PS50262">
    <property type="entry name" value="G_PROTEIN_RECEP_F1_2"/>
    <property type="match status" value="1"/>
</dbReference>
<dbReference type="SUPFAM" id="SSF81321">
    <property type="entry name" value="Family A G protein-coupled receptor-like"/>
    <property type="match status" value="1"/>
</dbReference>
<feature type="transmembrane region" description="Helical" evidence="16">
    <location>
        <begin position="387"/>
        <end position="406"/>
    </location>
</feature>
<reference evidence="21" key="1">
    <citation type="journal article" date="2015" name="Proc. Natl. Acad. Sci. U.S.A.">
        <title>Genome sequence of the Asian Tiger mosquito, Aedes albopictus, reveals insights into its biology, genetics, and evolution.</title>
        <authorList>
            <person name="Chen X.G."/>
            <person name="Jiang X."/>
            <person name="Gu J."/>
            <person name="Xu M."/>
            <person name="Wu Y."/>
            <person name="Deng Y."/>
            <person name="Zhang C."/>
            <person name="Bonizzoni M."/>
            <person name="Dermauw W."/>
            <person name="Vontas J."/>
            <person name="Armbruster P."/>
            <person name="Huang X."/>
            <person name="Yang Y."/>
            <person name="Zhang H."/>
            <person name="He W."/>
            <person name="Peng H."/>
            <person name="Liu Y."/>
            <person name="Wu K."/>
            <person name="Chen J."/>
            <person name="Lirakis M."/>
            <person name="Topalis P."/>
            <person name="Van Leeuwen T."/>
            <person name="Hall A.B."/>
            <person name="Jiang X."/>
            <person name="Thorpe C."/>
            <person name="Mueller R.L."/>
            <person name="Sun C."/>
            <person name="Waterhouse R.M."/>
            <person name="Yan G."/>
            <person name="Tu Z.J."/>
            <person name="Fang X."/>
            <person name="James A.A."/>
        </authorList>
    </citation>
    <scope>NUCLEOTIDE SEQUENCE [LARGE SCALE GENOMIC DNA]</scope>
    <source>
        <strain evidence="21">Foshan</strain>
    </source>
</reference>
<evidence type="ECO:0000256" key="7">
    <source>
        <dbReference type="ARBA" id="ARBA00022989"/>
    </source>
</evidence>
<keyword evidence="14 16" id="KW-0807">Transducer</keyword>
<dbReference type="Pfam" id="PF00001">
    <property type="entry name" value="7tm_1"/>
    <property type="match status" value="1"/>
</dbReference>
<feature type="domain" description="G-protein coupled receptors family 1 profile" evidence="19">
    <location>
        <begin position="153"/>
        <end position="404"/>
    </location>
</feature>
<keyword evidence="10 16" id="KW-0472">Membrane</keyword>
<dbReference type="CDD" id="cd15079">
    <property type="entry name" value="7tmA_photoreceptors_insect"/>
    <property type="match status" value="1"/>
</dbReference>
<dbReference type="InterPro" id="IPR050125">
    <property type="entry name" value="GPCR_opsins"/>
</dbReference>
<feature type="transmembrane region" description="Helical" evidence="16">
    <location>
        <begin position="346"/>
        <end position="375"/>
    </location>
</feature>
<evidence type="ECO:0000256" key="18">
    <source>
        <dbReference type="SAM" id="SignalP"/>
    </source>
</evidence>
<accession>A0ABM1ZX90</accession>
<keyword evidence="15" id="KW-0844">Vision</keyword>
<dbReference type="Gene3D" id="1.20.1070.10">
    <property type="entry name" value="Rhodopsin 7-helix transmembrane proteins"/>
    <property type="match status" value="1"/>
</dbReference>
<dbReference type="Proteomes" id="UP000069940">
    <property type="component" value="Unassembled WGS sequence"/>
</dbReference>
<dbReference type="RefSeq" id="XP_062709854.1">
    <property type="nucleotide sequence ID" value="XM_062853870.1"/>
</dbReference>
<dbReference type="InterPro" id="IPR000276">
    <property type="entry name" value="GPCR_Rhodpsn"/>
</dbReference>